<comment type="caution">
    <text evidence="2">The sequence shown here is derived from an EMBL/GenBank/DDBJ whole genome shotgun (WGS) entry which is preliminary data.</text>
</comment>
<dbReference type="STRING" id="708187.A0A1Q8RCH8"/>
<evidence type="ECO:0000313" key="2">
    <source>
        <dbReference type="EMBL" id="OLN81863.1"/>
    </source>
</evidence>
<feature type="domain" description="DUF7730" evidence="1">
    <location>
        <begin position="9"/>
        <end position="163"/>
    </location>
</feature>
<dbReference type="InterPro" id="IPR056632">
    <property type="entry name" value="DUF7730"/>
</dbReference>
<dbReference type="Pfam" id="PF24864">
    <property type="entry name" value="DUF7730"/>
    <property type="match status" value="1"/>
</dbReference>
<reference evidence="2 3" key="1">
    <citation type="submission" date="2016-11" db="EMBL/GenBank/DDBJ databases">
        <title>Draft Genome Assembly of Colletotrichum chlorophyti a pathogen of herbaceous plants.</title>
        <authorList>
            <person name="Gan P."/>
            <person name="Narusaka M."/>
            <person name="Tsushima A."/>
            <person name="Narusaka Y."/>
            <person name="Takano Y."/>
            <person name="Shirasu K."/>
        </authorList>
    </citation>
    <scope>NUCLEOTIDE SEQUENCE [LARGE SCALE GENOMIC DNA]</scope>
    <source>
        <strain evidence="2 3">NTL11</strain>
    </source>
</reference>
<dbReference type="AlphaFoldDB" id="A0A1Q8RCH8"/>
<evidence type="ECO:0000259" key="1">
    <source>
        <dbReference type="Pfam" id="PF24864"/>
    </source>
</evidence>
<dbReference type="InterPro" id="IPR038883">
    <property type="entry name" value="AN11006-like"/>
</dbReference>
<sequence length="276" mass="32925">MSPKRKRPAKLPPEIRNLVYSFALILPESIQIRGNKAEYRIGSTVFQWKRKNVRYQKPWRHRDRSRTIAAAFLRSCKRVHAEARAILYASHFKVQDMETLAVWLRDLGPGNRACLRNIQIRGERQKYYRTNKSGLEAQQDRYREVCRKVGRLLVDAEHLESLQTKYFYQQVKLPRLSLRRPGADKKWVRYARQIAEVVYEDFRPVYSKALTRGCTPESLLEVLTVSRSNWWWSWRPFQRKQLPPKEATLVEEGFGVHMKLLLERNLKYRLDSRLRP</sequence>
<name>A0A1Q8RCH8_9PEZI</name>
<keyword evidence="3" id="KW-1185">Reference proteome</keyword>
<proteinExistence type="predicted"/>
<dbReference type="Proteomes" id="UP000186583">
    <property type="component" value="Unassembled WGS sequence"/>
</dbReference>
<dbReference type="PANTHER" id="PTHR42085:SF8">
    <property type="entry name" value="F-BOX DOMAIN-CONTAINING PROTEIN"/>
    <property type="match status" value="1"/>
</dbReference>
<accession>A0A1Q8RCH8</accession>
<dbReference type="OrthoDB" id="5397846at2759"/>
<organism evidence="2 3">
    <name type="scientific">Colletotrichum chlorophyti</name>
    <dbReference type="NCBI Taxonomy" id="708187"/>
    <lineage>
        <taxon>Eukaryota</taxon>
        <taxon>Fungi</taxon>
        <taxon>Dikarya</taxon>
        <taxon>Ascomycota</taxon>
        <taxon>Pezizomycotina</taxon>
        <taxon>Sordariomycetes</taxon>
        <taxon>Hypocreomycetidae</taxon>
        <taxon>Glomerellales</taxon>
        <taxon>Glomerellaceae</taxon>
        <taxon>Colletotrichum</taxon>
    </lineage>
</organism>
<evidence type="ECO:0000313" key="3">
    <source>
        <dbReference type="Proteomes" id="UP000186583"/>
    </source>
</evidence>
<dbReference type="EMBL" id="MPGH01000240">
    <property type="protein sequence ID" value="OLN81863.1"/>
    <property type="molecule type" value="Genomic_DNA"/>
</dbReference>
<gene>
    <name evidence="2" type="ORF">CCHL11_07049</name>
</gene>
<protein>
    <recommendedName>
        <fullName evidence="1">DUF7730 domain-containing protein</fullName>
    </recommendedName>
</protein>
<dbReference type="PANTHER" id="PTHR42085">
    <property type="entry name" value="F-BOX DOMAIN-CONTAINING PROTEIN"/>
    <property type="match status" value="1"/>
</dbReference>